<sequence length="276" mass="28886">MSLAKAALRCMERIAPLRLAGSWDNVGMMIEAPYPKSTNKILLTIDLTTAVTDEALAMDPPPELIISYHPPIFGALKSITTNVPLQKSLLRCAASGVSVFSPHTSVDAAVGGVNDWLAAAFGADATVQALKPSEASTEGASSIEGLGRRVTLAKPTALDVLVAKVKTHLGLEHVQLGRSAVGKAEVSTIALCAGGGGSVLHGVQADLYWTGEMAHHEVLAAVAAGSHVLLCGHTNTERGYLKVLQQRLTTELASEDGVSGYTVLISQKDRHPLDIV</sequence>
<dbReference type="EMBL" id="KV425914">
    <property type="protein sequence ID" value="KZV98856.1"/>
    <property type="molecule type" value="Genomic_DNA"/>
</dbReference>
<dbReference type="SUPFAM" id="SSF102705">
    <property type="entry name" value="NIF3 (NGG1p interacting factor 3)-like"/>
    <property type="match status" value="1"/>
</dbReference>
<dbReference type="PANTHER" id="PTHR13799">
    <property type="entry name" value="NGG1 INTERACTING FACTOR 3"/>
    <property type="match status" value="1"/>
</dbReference>
<dbReference type="AlphaFoldDB" id="A0A165M771"/>
<name>A0A165M771_EXIGL</name>
<evidence type="ECO:0000256" key="2">
    <source>
        <dbReference type="PIRSR" id="PIRSR602678-1"/>
    </source>
</evidence>
<comment type="similarity">
    <text evidence="1">Belongs to the GTP cyclohydrolase I type 2/NIF3 family.</text>
</comment>
<feature type="binding site" evidence="2">
    <location>
        <position position="237"/>
    </location>
    <ligand>
        <name>a divalent metal cation</name>
        <dbReference type="ChEBI" id="CHEBI:60240"/>
        <label>1</label>
    </ligand>
</feature>
<dbReference type="InParanoid" id="A0A165M771"/>
<feature type="binding site" evidence="2">
    <location>
        <position position="107"/>
    </location>
    <ligand>
        <name>a divalent metal cation</name>
        <dbReference type="ChEBI" id="CHEBI:60240"/>
        <label>1</label>
    </ligand>
</feature>
<proteinExistence type="inferred from homology"/>
<dbReference type="PANTHER" id="PTHR13799:SF13">
    <property type="entry name" value="NIF3-LIKE PROTEIN 1"/>
    <property type="match status" value="1"/>
</dbReference>
<gene>
    <name evidence="3" type="ORF">EXIGLDRAFT_763089</name>
</gene>
<protein>
    <submittedName>
        <fullName evidence="3">NGG1p interacting factor 3</fullName>
    </submittedName>
</protein>
<organism evidence="3 4">
    <name type="scientific">Exidia glandulosa HHB12029</name>
    <dbReference type="NCBI Taxonomy" id="1314781"/>
    <lineage>
        <taxon>Eukaryota</taxon>
        <taxon>Fungi</taxon>
        <taxon>Dikarya</taxon>
        <taxon>Basidiomycota</taxon>
        <taxon>Agaricomycotina</taxon>
        <taxon>Agaricomycetes</taxon>
        <taxon>Auriculariales</taxon>
        <taxon>Exidiaceae</taxon>
        <taxon>Exidia</taxon>
    </lineage>
</organism>
<dbReference type="OrthoDB" id="3345469at2759"/>
<dbReference type="Gene3D" id="3.40.1390.30">
    <property type="entry name" value="NIF3 (NGG1p interacting factor 3)-like"/>
    <property type="match status" value="1"/>
</dbReference>
<keyword evidence="2" id="KW-0479">Metal-binding</keyword>
<dbReference type="InterPro" id="IPR002678">
    <property type="entry name" value="DUF34/NIF3"/>
</dbReference>
<evidence type="ECO:0000313" key="4">
    <source>
        <dbReference type="Proteomes" id="UP000077266"/>
    </source>
</evidence>
<dbReference type="GO" id="GO:0005739">
    <property type="term" value="C:mitochondrion"/>
    <property type="evidence" value="ECO:0007669"/>
    <property type="project" value="TreeGrafter"/>
</dbReference>
<dbReference type="STRING" id="1314781.A0A165M771"/>
<feature type="binding site" evidence="2">
    <location>
        <position position="233"/>
    </location>
    <ligand>
        <name>a divalent metal cation</name>
        <dbReference type="ChEBI" id="CHEBI:60240"/>
        <label>1</label>
    </ligand>
</feature>
<dbReference type="NCBIfam" id="TIGR00486">
    <property type="entry name" value="YbgI_SA1388"/>
    <property type="match status" value="1"/>
</dbReference>
<dbReference type="InterPro" id="IPR036069">
    <property type="entry name" value="DUF34/NIF3_sf"/>
</dbReference>
<keyword evidence="4" id="KW-1185">Reference proteome</keyword>
<dbReference type="Pfam" id="PF01784">
    <property type="entry name" value="DUF34_NIF3"/>
    <property type="match status" value="1"/>
</dbReference>
<evidence type="ECO:0000256" key="1">
    <source>
        <dbReference type="ARBA" id="ARBA00006964"/>
    </source>
</evidence>
<dbReference type="FunFam" id="3.40.1390.30:FF:000001">
    <property type="entry name" value="GTP cyclohydrolase 1 type 2"/>
    <property type="match status" value="1"/>
</dbReference>
<accession>A0A165M771</accession>
<evidence type="ECO:0000313" key="3">
    <source>
        <dbReference type="EMBL" id="KZV98856.1"/>
    </source>
</evidence>
<dbReference type="GO" id="GO:0046872">
    <property type="term" value="F:metal ion binding"/>
    <property type="evidence" value="ECO:0007669"/>
    <property type="project" value="UniProtKB-KW"/>
</dbReference>
<reference evidence="3 4" key="1">
    <citation type="journal article" date="2016" name="Mol. Biol. Evol.">
        <title>Comparative Genomics of Early-Diverging Mushroom-Forming Fungi Provides Insights into the Origins of Lignocellulose Decay Capabilities.</title>
        <authorList>
            <person name="Nagy L.G."/>
            <person name="Riley R."/>
            <person name="Tritt A."/>
            <person name="Adam C."/>
            <person name="Daum C."/>
            <person name="Floudas D."/>
            <person name="Sun H."/>
            <person name="Yadav J.S."/>
            <person name="Pangilinan J."/>
            <person name="Larsson K.H."/>
            <person name="Matsuura K."/>
            <person name="Barry K."/>
            <person name="Labutti K."/>
            <person name="Kuo R."/>
            <person name="Ohm R.A."/>
            <person name="Bhattacharya S.S."/>
            <person name="Shirouzu T."/>
            <person name="Yoshinaga Y."/>
            <person name="Martin F.M."/>
            <person name="Grigoriev I.V."/>
            <person name="Hibbett D.S."/>
        </authorList>
    </citation>
    <scope>NUCLEOTIDE SEQUENCE [LARGE SCALE GENOMIC DNA]</scope>
    <source>
        <strain evidence="3 4">HHB12029</strain>
    </source>
</reference>
<dbReference type="FunCoup" id="A0A165M771">
    <property type="interactions" value="602"/>
</dbReference>
<feature type="binding site" evidence="2">
    <location>
        <position position="69"/>
    </location>
    <ligand>
        <name>a divalent metal cation</name>
        <dbReference type="ChEBI" id="CHEBI:60240"/>
        <label>1</label>
    </ligand>
</feature>
<dbReference type="Proteomes" id="UP000077266">
    <property type="component" value="Unassembled WGS sequence"/>
</dbReference>